<feature type="domain" description="tRNA-guanine(15) transglycosylase-like" evidence="3">
    <location>
        <begin position="348"/>
        <end position="603"/>
    </location>
</feature>
<name>A0A2A9MDG2_BESBE</name>
<dbReference type="Gene3D" id="3.20.20.105">
    <property type="entry name" value="Queuine tRNA-ribosyltransferase-like"/>
    <property type="match status" value="2"/>
</dbReference>
<comment type="caution">
    <text evidence="4">The sequence shown here is derived from an EMBL/GenBank/DDBJ whole genome shotgun (WGS) entry which is preliminary data.</text>
</comment>
<dbReference type="InterPro" id="IPR036511">
    <property type="entry name" value="TGT-like_sf"/>
</dbReference>
<evidence type="ECO:0000313" key="4">
    <source>
        <dbReference type="EMBL" id="PFH33647.1"/>
    </source>
</evidence>
<dbReference type="AlphaFoldDB" id="A0A2A9MDG2"/>
<feature type="compositionally biased region" description="Low complexity" evidence="2">
    <location>
        <begin position="625"/>
        <end position="641"/>
    </location>
</feature>
<dbReference type="Pfam" id="PF01702">
    <property type="entry name" value="TGT"/>
    <property type="match status" value="3"/>
</dbReference>
<feature type="domain" description="tRNA-guanine(15) transglycosylase-like" evidence="3">
    <location>
        <begin position="58"/>
        <end position="101"/>
    </location>
</feature>
<feature type="region of interest" description="Disordered" evidence="2">
    <location>
        <begin position="1"/>
        <end position="22"/>
    </location>
</feature>
<feature type="compositionally biased region" description="Basic and acidic residues" evidence="2">
    <location>
        <begin position="674"/>
        <end position="693"/>
    </location>
</feature>
<keyword evidence="1" id="KW-0862">Zinc</keyword>
<organism evidence="4 5">
    <name type="scientific">Besnoitia besnoiti</name>
    <name type="common">Apicomplexan protozoan</name>
    <dbReference type="NCBI Taxonomy" id="94643"/>
    <lineage>
        <taxon>Eukaryota</taxon>
        <taxon>Sar</taxon>
        <taxon>Alveolata</taxon>
        <taxon>Apicomplexa</taxon>
        <taxon>Conoidasida</taxon>
        <taxon>Coccidia</taxon>
        <taxon>Eucoccidiorida</taxon>
        <taxon>Eimeriorina</taxon>
        <taxon>Sarcocystidae</taxon>
        <taxon>Besnoitia</taxon>
    </lineage>
</organism>
<dbReference type="GO" id="GO:0008479">
    <property type="term" value="F:tRNA-guanosine(34) queuine transglycosylase activity"/>
    <property type="evidence" value="ECO:0007669"/>
    <property type="project" value="TreeGrafter"/>
</dbReference>
<sequence>MADVASATPASAAPASSSPAPLTAAAFPTLPPLPEMSRALEEELLSPLRFSLLKVDGRARTSVVHLPHGDVRTPIFMPVGTYGAIKGLDARILHAAHDEMTCEEEERRKRTRAEAAACAREPDAAPFASQPNSGAAAGDRAGGVEPSAAAVTCAAPWATASSYEAHVAHFLEPSPASFTAPCAPGGPTAVALPSKSAAQSRAPRTCVAAEAGDSAPAEASREAPAALPRRPPASFSPIILGNTFHLYRHVGTERMAAAGGLHAFMNWGGNLLTDSGGFQMVSLLKILEVREEGVQFEAASLAVKARSGKDAKENSKPRGDDKRDEGAEMPIEALRLDVAAKGETDGQKNDGSLLLTPEKSIYMQNAMGSDIIMQLDDVVSSTTPDPVRVEDAMLRSLRWLDRCIAAHTRPREQALFGIVQGGLDSRTRAISLREIRKRPLPGFAIGGLSGGEAKDDFWKMVELSTRPGDVGLPAGKPRYLMGVGYPLDVVVCVALGCDMFDCVYPCRTARFGTALVREQAGTLRIKQTKFKADLRPLDPTCGCYTCTHYTRAFLHASFGKMPATSQLLTLHNLFFMHSLCVDMQKAIAAGQFKEFVRFFLQQLYPPSTARASGVRTPQGPAPDTGGSADGSQGAAEAGAEAPQEKEMKAAKGDAANPAGAKKNKQQRRAKAEHKKCERERRLASCGEESKAGETSDAQAPRPALWIRDALMAAGIDITDLYDFSTEAEKKVARDTGAMV</sequence>
<dbReference type="Proteomes" id="UP000224006">
    <property type="component" value="Chromosome VII"/>
</dbReference>
<keyword evidence="5" id="KW-1185">Reference proteome</keyword>
<dbReference type="InterPro" id="IPR002616">
    <property type="entry name" value="tRNA_ribo_trans-like"/>
</dbReference>
<dbReference type="EMBL" id="NWUJ01000008">
    <property type="protein sequence ID" value="PFH33647.1"/>
    <property type="molecule type" value="Genomic_DNA"/>
</dbReference>
<feature type="compositionally biased region" description="Basic and acidic residues" evidence="2">
    <location>
        <begin position="642"/>
        <end position="651"/>
    </location>
</feature>
<feature type="region of interest" description="Disordered" evidence="2">
    <location>
        <begin position="209"/>
        <end position="232"/>
    </location>
</feature>
<feature type="region of interest" description="Disordered" evidence="2">
    <location>
        <begin position="305"/>
        <end position="328"/>
    </location>
</feature>
<feature type="region of interest" description="Disordered" evidence="2">
    <location>
        <begin position="119"/>
        <end position="142"/>
    </location>
</feature>
<accession>A0A2A9MDG2</accession>
<feature type="compositionally biased region" description="Basic and acidic residues" evidence="2">
    <location>
        <begin position="307"/>
        <end position="326"/>
    </location>
</feature>
<dbReference type="KEGG" id="bbes:BESB_078630"/>
<evidence type="ECO:0000256" key="1">
    <source>
        <dbReference type="ARBA" id="ARBA00022833"/>
    </source>
</evidence>
<protein>
    <submittedName>
        <fullName evidence="4">Queuine trna-ribosyltransferase domain-containing protein</fullName>
    </submittedName>
</protein>
<feature type="compositionally biased region" description="Basic residues" evidence="2">
    <location>
        <begin position="661"/>
        <end position="673"/>
    </location>
</feature>
<dbReference type="OrthoDB" id="10249838at2759"/>
<dbReference type="PANTHER" id="PTHR43530">
    <property type="entry name" value="QUEUINE TRNA-RIBOSYLTRANSFERASE CATALYTIC SUBUNIT 1"/>
    <property type="match status" value="1"/>
</dbReference>
<dbReference type="SUPFAM" id="SSF51713">
    <property type="entry name" value="tRNA-guanine transglycosylase"/>
    <property type="match status" value="2"/>
</dbReference>
<evidence type="ECO:0000259" key="3">
    <source>
        <dbReference type="Pfam" id="PF01702"/>
    </source>
</evidence>
<dbReference type="PANTHER" id="PTHR43530:SF1">
    <property type="entry name" value="QUEUINE TRNA-RIBOSYLTRANSFERASE CATALYTIC SUBUNIT 1"/>
    <property type="match status" value="1"/>
</dbReference>
<dbReference type="RefSeq" id="XP_029217656.1">
    <property type="nucleotide sequence ID" value="XM_029366225.1"/>
</dbReference>
<dbReference type="NCBIfam" id="TIGR00449">
    <property type="entry name" value="tgt_general"/>
    <property type="match status" value="2"/>
</dbReference>
<reference evidence="4 5" key="1">
    <citation type="submission" date="2017-09" db="EMBL/GenBank/DDBJ databases">
        <title>Genome sequencing of Besnoitia besnoiti strain Bb-Ger1.</title>
        <authorList>
            <person name="Schares G."/>
            <person name="Venepally P."/>
            <person name="Lorenzi H.A."/>
        </authorList>
    </citation>
    <scope>NUCLEOTIDE SEQUENCE [LARGE SCALE GENOMIC DNA]</scope>
    <source>
        <strain evidence="4 5">Bb-Ger1</strain>
    </source>
</reference>
<dbReference type="STRING" id="94643.A0A2A9MDG2"/>
<evidence type="ECO:0000313" key="5">
    <source>
        <dbReference type="Proteomes" id="UP000224006"/>
    </source>
</evidence>
<feature type="region of interest" description="Disordered" evidence="2">
    <location>
        <begin position="609"/>
        <end position="700"/>
    </location>
</feature>
<dbReference type="GeneID" id="40312790"/>
<dbReference type="GO" id="GO:0006400">
    <property type="term" value="P:tRNA modification"/>
    <property type="evidence" value="ECO:0007669"/>
    <property type="project" value="InterPro"/>
</dbReference>
<proteinExistence type="predicted"/>
<gene>
    <name evidence="4" type="ORF">BESB_078630</name>
</gene>
<dbReference type="GO" id="GO:0005829">
    <property type="term" value="C:cytosol"/>
    <property type="evidence" value="ECO:0007669"/>
    <property type="project" value="TreeGrafter"/>
</dbReference>
<dbReference type="VEuPathDB" id="ToxoDB:BESB_078630"/>
<feature type="domain" description="tRNA-guanine(15) transglycosylase-like" evidence="3">
    <location>
        <begin position="237"/>
        <end position="298"/>
    </location>
</feature>
<keyword evidence="4" id="KW-0808">Transferase</keyword>
<evidence type="ECO:0000256" key="2">
    <source>
        <dbReference type="SAM" id="MobiDB-lite"/>
    </source>
</evidence>